<dbReference type="CDD" id="cd00063">
    <property type="entry name" value="FN3"/>
    <property type="match status" value="1"/>
</dbReference>
<gene>
    <name evidence="3" type="ORF">BECKSD772E_GA0070983_102433</name>
    <name evidence="2" type="ORF">BECKSD772F_GA0070984_101613</name>
</gene>
<evidence type="ECO:0000313" key="3">
    <source>
        <dbReference type="EMBL" id="VFK43347.1"/>
    </source>
</evidence>
<dbReference type="InterPro" id="IPR013783">
    <property type="entry name" value="Ig-like_fold"/>
</dbReference>
<sequence>MSKFPRDEAGMLALAKEMRDGFSANVDVYPAPPVATDALDASLDACEGARDAVQAAKAALEEAVATKQAAFDSLEEEMRTDIRYAENTVHFDDAKLKRIGWSGRKHPTPMKEPGQARSLAVRQQGGGSITLAWKKPSDGGKVAAYRVQRRESAQGAPWSSAEMAMETEITLSGQERGKELEYRVLAVNKAGEGEPSNTVTVVL</sequence>
<reference evidence="3" key="1">
    <citation type="submission" date="2019-02" db="EMBL/GenBank/DDBJ databases">
        <authorList>
            <person name="Gruber-Vodicka R. H."/>
            <person name="Seah K. B. B."/>
        </authorList>
    </citation>
    <scope>NUCLEOTIDE SEQUENCE</scope>
    <source>
        <strain evidence="3">BECK_S1320</strain>
        <strain evidence="2">BECK_S1321</strain>
    </source>
</reference>
<dbReference type="AlphaFoldDB" id="A0A450YP78"/>
<evidence type="ECO:0000259" key="1">
    <source>
        <dbReference type="PROSITE" id="PS50853"/>
    </source>
</evidence>
<dbReference type="SMART" id="SM00060">
    <property type="entry name" value="FN3"/>
    <property type="match status" value="1"/>
</dbReference>
<dbReference type="PROSITE" id="PS50853">
    <property type="entry name" value="FN3"/>
    <property type="match status" value="1"/>
</dbReference>
<dbReference type="Pfam" id="PF00041">
    <property type="entry name" value="fn3"/>
    <property type="match status" value="1"/>
</dbReference>
<proteinExistence type="predicted"/>
<accession>A0A450YP78</accession>
<dbReference type="InterPro" id="IPR003961">
    <property type="entry name" value="FN3_dom"/>
</dbReference>
<name>A0A450YP78_9GAMM</name>
<dbReference type="SUPFAM" id="SSF49265">
    <property type="entry name" value="Fibronectin type III"/>
    <property type="match status" value="1"/>
</dbReference>
<evidence type="ECO:0000313" key="2">
    <source>
        <dbReference type="EMBL" id="VFK37527.1"/>
    </source>
</evidence>
<dbReference type="Gene3D" id="2.60.40.10">
    <property type="entry name" value="Immunoglobulins"/>
    <property type="match status" value="1"/>
</dbReference>
<dbReference type="InterPro" id="IPR036116">
    <property type="entry name" value="FN3_sf"/>
</dbReference>
<dbReference type="EMBL" id="CAADFU010000024">
    <property type="protein sequence ID" value="VFK43347.1"/>
    <property type="molecule type" value="Genomic_DNA"/>
</dbReference>
<dbReference type="EMBL" id="CAADFR010000016">
    <property type="protein sequence ID" value="VFK37527.1"/>
    <property type="molecule type" value="Genomic_DNA"/>
</dbReference>
<feature type="domain" description="Fibronectin type-III" evidence="1">
    <location>
        <begin position="115"/>
        <end position="203"/>
    </location>
</feature>
<organism evidence="3">
    <name type="scientific">Candidatus Kentrum sp. SD</name>
    <dbReference type="NCBI Taxonomy" id="2126332"/>
    <lineage>
        <taxon>Bacteria</taxon>
        <taxon>Pseudomonadati</taxon>
        <taxon>Pseudomonadota</taxon>
        <taxon>Gammaproteobacteria</taxon>
        <taxon>Candidatus Kentrum</taxon>
    </lineage>
</organism>
<protein>
    <submittedName>
        <fullName evidence="3">Fibronectin type III domain-containing protein</fullName>
    </submittedName>
</protein>